<comment type="similarity">
    <text evidence="2 5">Belongs to the HSF family.</text>
</comment>
<accession>A0AAD9DP16</accession>
<feature type="compositionally biased region" description="Polar residues" evidence="6">
    <location>
        <begin position="255"/>
        <end position="274"/>
    </location>
</feature>
<dbReference type="InterPro" id="IPR036388">
    <property type="entry name" value="WH-like_DNA-bd_sf"/>
</dbReference>
<keyword evidence="4" id="KW-0539">Nucleus</keyword>
<evidence type="ECO:0000256" key="3">
    <source>
        <dbReference type="ARBA" id="ARBA00023125"/>
    </source>
</evidence>
<evidence type="ECO:0000256" key="4">
    <source>
        <dbReference type="ARBA" id="ARBA00023242"/>
    </source>
</evidence>
<feature type="compositionally biased region" description="Polar residues" evidence="6">
    <location>
        <begin position="198"/>
        <end position="207"/>
    </location>
</feature>
<feature type="region of interest" description="Disordered" evidence="6">
    <location>
        <begin position="379"/>
        <end position="438"/>
    </location>
</feature>
<gene>
    <name evidence="8" type="ORF">P4O66_016359</name>
</gene>
<name>A0AAD9DP16_9TELE</name>
<dbReference type="PANTHER" id="PTHR10015:SF278">
    <property type="entry name" value="HEAT SHOCK FACTOR PROTEIN 5"/>
    <property type="match status" value="1"/>
</dbReference>
<dbReference type="InterPro" id="IPR036390">
    <property type="entry name" value="WH_DNA-bd_sf"/>
</dbReference>
<proteinExistence type="inferred from homology"/>
<dbReference type="Gene3D" id="1.10.10.10">
    <property type="entry name" value="Winged helix-like DNA-binding domain superfamily/Winged helix DNA-binding domain"/>
    <property type="match status" value="1"/>
</dbReference>
<dbReference type="PANTHER" id="PTHR10015">
    <property type="entry name" value="HEAT SHOCK TRANSCRIPTION FACTOR"/>
    <property type="match status" value="1"/>
</dbReference>
<keyword evidence="9" id="KW-1185">Reference proteome</keyword>
<feature type="region of interest" description="Disordered" evidence="6">
    <location>
        <begin position="461"/>
        <end position="489"/>
    </location>
</feature>
<reference evidence="8" key="1">
    <citation type="submission" date="2023-03" db="EMBL/GenBank/DDBJ databases">
        <title>Electrophorus voltai genome.</title>
        <authorList>
            <person name="Bian C."/>
        </authorList>
    </citation>
    <scope>NUCLEOTIDE SEQUENCE</scope>
    <source>
        <strain evidence="8">CB-2022</strain>
        <tissue evidence="8">Muscle</tissue>
    </source>
</reference>
<comment type="subcellular location">
    <subcellularLocation>
        <location evidence="1">Nucleus</location>
    </subcellularLocation>
</comment>
<dbReference type="SMART" id="SM00415">
    <property type="entry name" value="HSF"/>
    <property type="match status" value="1"/>
</dbReference>
<dbReference type="SUPFAM" id="SSF46785">
    <property type="entry name" value="Winged helix' DNA-binding domain"/>
    <property type="match status" value="1"/>
</dbReference>
<feature type="domain" description="HSF-type DNA-binding" evidence="7">
    <location>
        <begin position="23"/>
        <end position="141"/>
    </location>
</feature>
<evidence type="ECO:0000256" key="2">
    <source>
        <dbReference type="ARBA" id="ARBA00006403"/>
    </source>
</evidence>
<dbReference type="Pfam" id="PF00447">
    <property type="entry name" value="HSF_DNA-bind"/>
    <property type="match status" value="1"/>
</dbReference>
<keyword evidence="3" id="KW-0238">DNA-binding</keyword>
<organism evidence="8 9">
    <name type="scientific">Electrophorus voltai</name>
    <dbReference type="NCBI Taxonomy" id="2609070"/>
    <lineage>
        <taxon>Eukaryota</taxon>
        <taxon>Metazoa</taxon>
        <taxon>Chordata</taxon>
        <taxon>Craniata</taxon>
        <taxon>Vertebrata</taxon>
        <taxon>Euteleostomi</taxon>
        <taxon>Actinopterygii</taxon>
        <taxon>Neopterygii</taxon>
        <taxon>Teleostei</taxon>
        <taxon>Ostariophysi</taxon>
        <taxon>Gymnotiformes</taxon>
        <taxon>Gymnotoidei</taxon>
        <taxon>Gymnotidae</taxon>
        <taxon>Electrophorus</taxon>
    </lineage>
</organism>
<dbReference type="GO" id="GO:0003700">
    <property type="term" value="F:DNA-binding transcription factor activity"/>
    <property type="evidence" value="ECO:0007669"/>
    <property type="project" value="InterPro"/>
</dbReference>
<dbReference type="Proteomes" id="UP001239994">
    <property type="component" value="Unassembled WGS sequence"/>
</dbReference>
<sequence length="489" mass="53755">PRYRTTFSLVMEIDEALLTLPINPNNFPAKLWRLVNDPLNRSIRWDSYGDGIIIDQHMFEADLLTPTNKQLGESPDLFKTTNFTSFIRQLNLYGFRKMMQVAANMDKQSDDDPVTDGVQHRFHNPNFKQGRPELLVNLKRLTSSNKAKLEAGLEVNCRPQNRFRRFLLNSPEENSATDIKGSVAVGQTLRGCPRESASPYQYHSDASQPLKEYDPTPSTAWITTPGEDSSPTAFYTDRGIPVSVIRRFPTDSSYTFQSSPGTGLPQHGSQNVSAGGQKFTHTFLPHSQYQTGFYAPVCHGCTPASLDSNVARSHHPAASYYHYGYYPTYSVGCLHPSGPNPDLQAGDRIEPKKSDVNLDTVFKIVDELQGSPKVHFAKVATPEKHLSGPTTESRPPASSLYNPAGSAFKPVSSLASSPHGFPHPSSARPSSIDPQFSPIPMEGTFIAVQGQVPSGIAIAVRSRGSEQRPGQAKAVPVKPYEKVGNSLDP</sequence>
<dbReference type="AlphaFoldDB" id="A0AAD9DP16"/>
<evidence type="ECO:0000256" key="6">
    <source>
        <dbReference type="SAM" id="MobiDB-lite"/>
    </source>
</evidence>
<dbReference type="InterPro" id="IPR000232">
    <property type="entry name" value="HSF_DNA-bd"/>
</dbReference>
<protein>
    <recommendedName>
        <fullName evidence="7">HSF-type DNA-binding domain-containing protein</fullName>
    </recommendedName>
</protein>
<evidence type="ECO:0000313" key="9">
    <source>
        <dbReference type="Proteomes" id="UP001239994"/>
    </source>
</evidence>
<evidence type="ECO:0000313" key="8">
    <source>
        <dbReference type="EMBL" id="KAK1787878.1"/>
    </source>
</evidence>
<evidence type="ECO:0000256" key="1">
    <source>
        <dbReference type="ARBA" id="ARBA00004123"/>
    </source>
</evidence>
<comment type="caution">
    <text evidence="8">The sequence shown here is derived from an EMBL/GenBank/DDBJ whole genome shotgun (WGS) entry which is preliminary data.</text>
</comment>
<feature type="region of interest" description="Disordered" evidence="6">
    <location>
        <begin position="192"/>
        <end position="213"/>
    </location>
</feature>
<feature type="non-terminal residue" evidence="8">
    <location>
        <position position="1"/>
    </location>
</feature>
<dbReference type="EMBL" id="JAROKS010000023">
    <property type="protein sequence ID" value="KAK1787878.1"/>
    <property type="molecule type" value="Genomic_DNA"/>
</dbReference>
<evidence type="ECO:0000259" key="7">
    <source>
        <dbReference type="SMART" id="SM00415"/>
    </source>
</evidence>
<dbReference type="GO" id="GO:0043565">
    <property type="term" value="F:sequence-specific DNA binding"/>
    <property type="evidence" value="ECO:0007669"/>
    <property type="project" value="InterPro"/>
</dbReference>
<evidence type="ECO:0000256" key="5">
    <source>
        <dbReference type="RuleBase" id="RU004020"/>
    </source>
</evidence>
<dbReference type="GO" id="GO:0005634">
    <property type="term" value="C:nucleus"/>
    <property type="evidence" value="ECO:0007669"/>
    <property type="project" value="UniProtKB-SubCell"/>
</dbReference>
<feature type="region of interest" description="Disordered" evidence="6">
    <location>
        <begin position="255"/>
        <end position="276"/>
    </location>
</feature>